<dbReference type="Proteomes" id="UP001234989">
    <property type="component" value="Chromosome 4"/>
</dbReference>
<reference evidence="1" key="1">
    <citation type="submission" date="2023-08" db="EMBL/GenBank/DDBJ databases">
        <title>A de novo genome assembly of Solanum verrucosum Schlechtendal, a Mexican diploid species geographically isolated from the other diploid A-genome species in potato relatives.</title>
        <authorList>
            <person name="Hosaka K."/>
        </authorList>
    </citation>
    <scope>NUCLEOTIDE SEQUENCE</scope>
    <source>
        <tissue evidence="1">Young leaves</tissue>
    </source>
</reference>
<gene>
    <name evidence="1" type="ORF">MTR67_018765</name>
</gene>
<evidence type="ECO:0000313" key="1">
    <source>
        <dbReference type="EMBL" id="WMV25380.1"/>
    </source>
</evidence>
<evidence type="ECO:0000313" key="2">
    <source>
        <dbReference type="Proteomes" id="UP001234989"/>
    </source>
</evidence>
<sequence length="27" mass="3219">MLQRVLSKDLLEIKYLHLVIPPMSMYS</sequence>
<proteinExistence type="predicted"/>
<accession>A0AAF0QQG5</accession>
<name>A0AAF0QQG5_SOLVR</name>
<organism evidence="1 2">
    <name type="scientific">Solanum verrucosum</name>
    <dbReference type="NCBI Taxonomy" id="315347"/>
    <lineage>
        <taxon>Eukaryota</taxon>
        <taxon>Viridiplantae</taxon>
        <taxon>Streptophyta</taxon>
        <taxon>Embryophyta</taxon>
        <taxon>Tracheophyta</taxon>
        <taxon>Spermatophyta</taxon>
        <taxon>Magnoliopsida</taxon>
        <taxon>eudicotyledons</taxon>
        <taxon>Gunneridae</taxon>
        <taxon>Pentapetalae</taxon>
        <taxon>asterids</taxon>
        <taxon>lamiids</taxon>
        <taxon>Solanales</taxon>
        <taxon>Solanaceae</taxon>
        <taxon>Solanoideae</taxon>
        <taxon>Solaneae</taxon>
        <taxon>Solanum</taxon>
    </lineage>
</organism>
<keyword evidence="2" id="KW-1185">Reference proteome</keyword>
<dbReference type="AlphaFoldDB" id="A0AAF0QQG5"/>
<dbReference type="EMBL" id="CP133615">
    <property type="protein sequence ID" value="WMV25380.1"/>
    <property type="molecule type" value="Genomic_DNA"/>
</dbReference>
<protein>
    <submittedName>
        <fullName evidence="1">Uncharacterized protein</fullName>
    </submittedName>
</protein>